<name>A0A6I8MCH1_9FUSO</name>
<feature type="transmembrane region" description="Helical" evidence="1">
    <location>
        <begin position="55"/>
        <end position="79"/>
    </location>
</feature>
<accession>A0A6I8MCH1</accession>
<dbReference type="AlphaFoldDB" id="A0A6I8MCH1"/>
<proteinExistence type="predicted"/>
<dbReference type="RefSeq" id="WP_156683150.1">
    <property type="nucleotide sequence ID" value="NZ_CABWIB010000001.1"/>
</dbReference>
<keyword evidence="1" id="KW-0472">Membrane</keyword>
<feature type="transmembrane region" description="Helical" evidence="1">
    <location>
        <begin position="31"/>
        <end position="49"/>
    </location>
</feature>
<feature type="transmembrane region" description="Helical" evidence="1">
    <location>
        <begin position="6"/>
        <end position="24"/>
    </location>
</feature>
<protein>
    <submittedName>
        <fullName evidence="2">Uncharacterized protein</fullName>
    </submittedName>
</protein>
<keyword evidence="3" id="KW-1185">Reference proteome</keyword>
<dbReference type="EMBL" id="CABWIB010000001">
    <property type="protein sequence ID" value="VWL85129.1"/>
    <property type="molecule type" value="Genomic_DNA"/>
</dbReference>
<reference evidence="2 3" key="1">
    <citation type="submission" date="2019-10" db="EMBL/GenBank/DDBJ databases">
        <authorList>
            <person name="Blom J."/>
        </authorList>
    </citation>
    <scope>NUCLEOTIDE SEQUENCE [LARGE SCALE GENOMIC DNA]</scope>
    <source>
        <strain evidence="2 3">ES3154-GLU</strain>
    </source>
</reference>
<keyword evidence="1" id="KW-1133">Transmembrane helix</keyword>
<sequence>MIFFLWLYYGKLFILGSIIATYLLNRLTKRLYYAPLIINMVSVIMLMFIEKKDMMYAIYFNYLPIVITSIIMNLIVYIYRKIKR</sequence>
<evidence type="ECO:0000313" key="3">
    <source>
        <dbReference type="Proteomes" id="UP000419017"/>
    </source>
</evidence>
<keyword evidence="1" id="KW-0812">Transmembrane</keyword>
<dbReference type="Proteomes" id="UP000419017">
    <property type="component" value="Unassembled WGS sequence"/>
</dbReference>
<organism evidence="2 3">
    <name type="scientific">Oceanivirga miroungae</name>
    <dbReference type="NCBI Taxonomy" id="1130046"/>
    <lineage>
        <taxon>Bacteria</taxon>
        <taxon>Fusobacteriati</taxon>
        <taxon>Fusobacteriota</taxon>
        <taxon>Fusobacteriia</taxon>
        <taxon>Fusobacteriales</taxon>
        <taxon>Leptotrichiaceae</taxon>
        <taxon>Oceanivirga</taxon>
    </lineage>
</organism>
<evidence type="ECO:0000256" key="1">
    <source>
        <dbReference type="SAM" id="Phobius"/>
    </source>
</evidence>
<gene>
    <name evidence="2" type="ORF">OMES3154_00411</name>
</gene>
<evidence type="ECO:0000313" key="2">
    <source>
        <dbReference type="EMBL" id="VWL85129.1"/>
    </source>
</evidence>